<evidence type="ECO:0000256" key="1">
    <source>
        <dbReference type="ARBA" id="ARBA00004245"/>
    </source>
</evidence>
<dbReference type="FunFam" id="3.10.20.230:FF:000018">
    <property type="entry name" value="Echinoderm microtubule-associated protein-like CG42247"/>
    <property type="match status" value="1"/>
</dbReference>
<dbReference type="GO" id="GO:0008017">
    <property type="term" value="F:microtubule binding"/>
    <property type="evidence" value="ECO:0007669"/>
    <property type="project" value="UniProtKB-ARBA"/>
</dbReference>
<dbReference type="GO" id="GO:0035556">
    <property type="term" value="P:intracellular signal transduction"/>
    <property type="evidence" value="ECO:0007669"/>
    <property type="project" value="InterPro"/>
</dbReference>
<accession>A0A3Q0IZE3</accession>
<protein>
    <submittedName>
        <fullName evidence="8">Echinoderm microtubule-associated protein-like CG42247</fullName>
    </submittedName>
</protein>
<feature type="region of interest" description="Disordered" evidence="5">
    <location>
        <begin position="1"/>
        <end position="86"/>
    </location>
</feature>
<dbReference type="GeneID" id="113468677"/>
<proteinExistence type="predicted"/>
<evidence type="ECO:0000256" key="5">
    <source>
        <dbReference type="SAM" id="MobiDB-lite"/>
    </source>
</evidence>
<evidence type="ECO:0000259" key="6">
    <source>
        <dbReference type="PROSITE" id="PS50309"/>
    </source>
</evidence>
<keyword evidence="2" id="KW-0963">Cytoplasm</keyword>
<feature type="compositionally biased region" description="Polar residues" evidence="5">
    <location>
        <begin position="56"/>
        <end position="66"/>
    </location>
</feature>
<dbReference type="PaxDb" id="121845-A0A3Q0IZE3"/>
<dbReference type="InterPro" id="IPR003533">
    <property type="entry name" value="Doublecortin_dom"/>
</dbReference>
<dbReference type="Pfam" id="PF03607">
    <property type="entry name" value="DCX"/>
    <property type="match status" value="1"/>
</dbReference>
<dbReference type="RefSeq" id="XP_026681571.1">
    <property type="nucleotide sequence ID" value="XM_026825770.1"/>
</dbReference>
<dbReference type="SUPFAM" id="SSF89837">
    <property type="entry name" value="Doublecortin (DC)"/>
    <property type="match status" value="1"/>
</dbReference>
<dbReference type="KEGG" id="dci:113468677"/>
<evidence type="ECO:0000256" key="4">
    <source>
        <dbReference type="ARBA" id="ARBA00023212"/>
    </source>
</evidence>
<dbReference type="SMART" id="SM00537">
    <property type="entry name" value="DCX"/>
    <property type="match status" value="1"/>
</dbReference>
<dbReference type="Gene3D" id="3.10.20.230">
    <property type="entry name" value="Doublecortin domain"/>
    <property type="match status" value="1"/>
</dbReference>
<evidence type="ECO:0000313" key="8">
    <source>
        <dbReference type="RefSeq" id="XP_026681571.1"/>
    </source>
</evidence>
<evidence type="ECO:0000256" key="2">
    <source>
        <dbReference type="ARBA" id="ARBA00022490"/>
    </source>
</evidence>
<reference evidence="8" key="1">
    <citation type="submission" date="2025-08" db="UniProtKB">
        <authorList>
            <consortium name="RefSeq"/>
        </authorList>
    </citation>
    <scope>IDENTIFICATION</scope>
</reference>
<dbReference type="Proteomes" id="UP000079169">
    <property type="component" value="Unplaced"/>
</dbReference>
<keyword evidence="7" id="KW-1185">Reference proteome</keyword>
<dbReference type="PROSITE" id="PS50309">
    <property type="entry name" value="DC"/>
    <property type="match status" value="1"/>
</dbReference>
<organism evidence="7 8">
    <name type="scientific">Diaphorina citri</name>
    <name type="common">Asian citrus psyllid</name>
    <dbReference type="NCBI Taxonomy" id="121845"/>
    <lineage>
        <taxon>Eukaryota</taxon>
        <taxon>Metazoa</taxon>
        <taxon>Ecdysozoa</taxon>
        <taxon>Arthropoda</taxon>
        <taxon>Hexapoda</taxon>
        <taxon>Insecta</taxon>
        <taxon>Pterygota</taxon>
        <taxon>Neoptera</taxon>
        <taxon>Paraneoptera</taxon>
        <taxon>Hemiptera</taxon>
        <taxon>Sternorrhyncha</taxon>
        <taxon>Psylloidea</taxon>
        <taxon>Psyllidae</taxon>
        <taxon>Diaphorininae</taxon>
        <taxon>Diaphorina</taxon>
    </lineage>
</organism>
<sequence length="172" mass="19355">MANESVLVPPMNQNQDKTDSELEDEEVDEAVNTRPRPNTVLTGGGYWGSRPPSPSGGDNASETSSVMPPPPPQQTQRPKSRAESKYDNLSYWRARKVTFFKNGDPYFPGVEYRFKPGRDIPSLEALQDKLSVRMDLPRGARYVFSMDGVRILTLDELEDNASYVVSSYKTFK</sequence>
<evidence type="ECO:0000313" key="7">
    <source>
        <dbReference type="Proteomes" id="UP000079169"/>
    </source>
</evidence>
<dbReference type="GO" id="GO:0005856">
    <property type="term" value="C:cytoskeleton"/>
    <property type="evidence" value="ECO:0007669"/>
    <property type="project" value="UniProtKB-SubCell"/>
</dbReference>
<evidence type="ECO:0000256" key="3">
    <source>
        <dbReference type="ARBA" id="ARBA00022737"/>
    </source>
</evidence>
<keyword evidence="3" id="KW-0677">Repeat</keyword>
<dbReference type="AlphaFoldDB" id="A0A3Q0IZE3"/>
<feature type="domain" description="Doublecortin" evidence="6">
    <location>
        <begin position="95"/>
        <end position="172"/>
    </location>
</feature>
<feature type="non-terminal residue" evidence="8">
    <location>
        <position position="172"/>
    </location>
</feature>
<dbReference type="InterPro" id="IPR036572">
    <property type="entry name" value="Doublecortin_dom_sf"/>
</dbReference>
<keyword evidence="4" id="KW-0206">Cytoskeleton</keyword>
<gene>
    <name evidence="8" type="primary">LOC113468677</name>
</gene>
<comment type="subcellular location">
    <subcellularLocation>
        <location evidence="1">Cytoplasm</location>
        <location evidence="1">Cytoskeleton</location>
    </subcellularLocation>
</comment>
<dbReference type="STRING" id="121845.A0A3Q0IZE3"/>
<name>A0A3Q0IZE3_DIACI</name>